<dbReference type="EMBL" id="MGGR01000011">
    <property type="protein sequence ID" value="OGM33907.1"/>
    <property type="molecule type" value="Genomic_DNA"/>
</dbReference>
<evidence type="ECO:0000259" key="3">
    <source>
        <dbReference type="PROSITE" id="PS50054"/>
    </source>
</evidence>
<dbReference type="PROSITE" id="PS50056">
    <property type="entry name" value="TYR_PHOSPHATASE_2"/>
    <property type="match status" value="1"/>
</dbReference>
<keyword evidence="1" id="KW-0378">Hydrolase</keyword>
<dbReference type="Proteomes" id="UP000177169">
    <property type="component" value="Unassembled WGS sequence"/>
</dbReference>
<evidence type="ECO:0000313" key="6">
    <source>
        <dbReference type="Proteomes" id="UP000177169"/>
    </source>
</evidence>
<dbReference type="InterPro" id="IPR020422">
    <property type="entry name" value="TYR_PHOSPHATASE_DUAL_dom"/>
</dbReference>
<reference evidence="5 6" key="1">
    <citation type="journal article" date="2016" name="Nat. Commun.">
        <title>Thousands of microbial genomes shed light on interconnected biogeochemical processes in an aquifer system.</title>
        <authorList>
            <person name="Anantharaman K."/>
            <person name="Brown C.T."/>
            <person name="Hug L.A."/>
            <person name="Sharon I."/>
            <person name="Castelle C.J."/>
            <person name="Probst A.J."/>
            <person name="Thomas B.C."/>
            <person name="Singh A."/>
            <person name="Wilkins M.J."/>
            <person name="Karaoz U."/>
            <person name="Brodie E.L."/>
            <person name="Williams K.H."/>
            <person name="Hubbard S.S."/>
            <person name="Banfield J.F."/>
        </authorList>
    </citation>
    <scope>NUCLEOTIDE SEQUENCE [LARGE SCALE GENOMIC DNA]</scope>
</reference>
<dbReference type="GO" id="GO:0004721">
    <property type="term" value="F:phosphoprotein phosphatase activity"/>
    <property type="evidence" value="ECO:0007669"/>
    <property type="project" value="UniProtKB-KW"/>
</dbReference>
<evidence type="ECO:0000259" key="4">
    <source>
        <dbReference type="PROSITE" id="PS50056"/>
    </source>
</evidence>
<dbReference type="PROSITE" id="PS50054">
    <property type="entry name" value="TYR_PHOSPHATASE_DUAL"/>
    <property type="match status" value="1"/>
</dbReference>
<dbReference type="PROSITE" id="PS00383">
    <property type="entry name" value="TYR_PHOSPHATASE_1"/>
    <property type="match status" value="1"/>
</dbReference>
<protein>
    <recommendedName>
        <fullName evidence="7">Tyrosine specific protein phosphatases domain-containing protein</fullName>
    </recommendedName>
</protein>
<dbReference type="PANTHER" id="PTHR46274">
    <property type="entry name" value="PHOSPHATIDYLINOSITOL PHOSPHATASE"/>
    <property type="match status" value="1"/>
</dbReference>
<organism evidence="5 6">
    <name type="scientific">Candidatus Woesebacteria bacterium RIFCSPHIGHO2_02_FULL_39_13</name>
    <dbReference type="NCBI Taxonomy" id="1802505"/>
    <lineage>
        <taxon>Bacteria</taxon>
        <taxon>Candidatus Woeseibacteriota</taxon>
    </lineage>
</organism>
<dbReference type="InterPro" id="IPR029021">
    <property type="entry name" value="Prot-tyrosine_phosphatase-like"/>
</dbReference>
<dbReference type="PANTHER" id="PTHR46274:SF6">
    <property type="entry name" value="TYR_PHOSPHATASE_2 DOMAIN-CONTAINING PROTEIN"/>
    <property type="match status" value="1"/>
</dbReference>
<keyword evidence="2" id="KW-0904">Protein phosphatase</keyword>
<evidence type="ECO:0000256" key="1">
    <source>
        <dbReference type="ARBA" id="ARBA00022801"/>
    </source>
</evidence>
<dbReference type="STRING" id="1802505.A3D01_05805"/>
<dbReference type="Pfam" id="PF00782">
    <property type="entry name" value="DSPc"/>
    <property type="match status" value="1"/>
</dbReference>
<dbReference type="SMART" id="SM00195">
    <property type="entry name" value="DSPc"/>
    <property type="match status" value="1"/>
</dbReference>
<evidence type="ECO:0008006" key="7">
    <source>
        <dbReference type="Google" id="ProtNLM"/>
    </source>
</evidence>
<dbReference type="SUPFAM" id="SSF52799">
    <property type="entry name" value="(Phosphotyrosine protein) phosphatases II"/>
    <property type="match status" value="1"/>
</dbReference>
<gene>
    <name evidence="5" type="ORF">A3D01_05805</name>
</gene>
<comment type="caution">
    <text evidence="5">The sequence shown here is derived from an EMBL/GenBank/DDBJ whole genome shotgun (WGS) entry which is preliminary data.</text>
</comment>
<dbReference type="InterPro" id="IPR000340">
    <property type="entry name" value="Dual-sp_phosphatase_cat-dom"/>
</dbReference>
<accession>A0A1F7Z2Z0</accession>
<evidence type="ECO:0000256" key="2">
    <source>
        <dbReference type="ARBA" id="ARBA00022912"/>
    </source>
</evidence>
<name>A0A1F7Z2Z0_9BACT</name>
<dbReference type="AlphaFoldDB" id="A0A1F7Z2Z0"/>
<feature type="domain" description="Tyrosine specific protein phosphatases" evidence="4">
    <location>
        <begin position="98"/>
        <end position="150"/>
    </location>
</feature>
<proteinExistence type="predicted"/>
<dbReference type="InterPro" id="IPR000387">
    <property type="entry name" value="Tyr_Pase_dom"/>
</dbReference>
<evidence type="ECO:0000313" key="5">
    <source>
        <dbReference type="EMBL" id="OGM33907.1"/>
    </source>
</evidence>
<sequence>MKEPKGRNDGHIFDYSHITDKIIIGSDLCKGGVCLIHSEEFKKLGVSVEINLSAENNELPPKDIEIGYVWLPVVDGYAPSQEQLEMGTCLIDTAVNMGKTVFVHCKNGHARSPTLVAAYLVKYKGMNLDDAFKLIKEKRPESHIEQSQGVALKEFISK</sequence>
<dbReference type="InterPro" id="IPR016130">
    <property type="entry name" value="Tyr_Pase_AS"/>
</dbReference>
<feature type="domain" description="Tyrosine-protein phosphatase" evidence="3">
    <location>
        <begin position="14"/>
        <end position="158"/>
    </location>
</feature>
<dbReference type="Gene3D" id="3.90.190.10">
    <property type="entry name" value="Protein tyrosine phosphatase superfamily"/>
    <property type="match status" value="1"/>
</dbReference>